<protein>
    <submittedName>
        <fullName evidence="2">Uncharacterized protein LOC101863185</fullName>
    </submittedName>
</protein>
<organism evidence="1 2">
    <name type="scientific">Aplysia californica</name>
    <name type="common">California sea hare</name>
    <dbReference type="NCBI Taxonomy" id="6500"/>
    <lineage>
        <taxon>Eukaryota</taxon>
        <taxon>Metazoa</taxon>
        <taxon>Spiralia</taxon>
        <taxon>Lophotrochozoa</taxon>
        <taxon>Mollusca</taxon>
        <taxon>Gastropoda</taxon>
        <taxon>Heterobranchia</taxon>
        <taxon>Euthyneura</taxon>
        <taxon>Tectipleura</taxon>
        <taxon>Aplysiida</taxon>
        <taxon>Aplysioidea</taxon>
        <taxon>Aplysiidae</taxon>
        <taxon>Aplysia</taxon>
    </lineage>
</organism>
<gene>
    <name evidence="2" type="primary">LOC101863185</name>
</gene>
<evidence type="ECO:0000313" key="1">
    <source>
        <dbReference type="Proteomes" id="UP000694888"/>
    </source>
</evidence>
<dbReference type="Proteomes" id="UP000694888">
    <property type="component" value="Unplaced"/>
</dbReference>
<accession>A0ABM0JNW4</accession>
<name>A0ABM0JNW4_APLCA</name>
<dbReference type="GeneID" id="101863185"/>
<evidence type="ECO:0000313" key="2">
    <source>
        <dbReference type="RefSeq" id="XP_005098084.2"/>
    </source>
</evidence>
<sequence>MMEDGNAFNFWVITKSGKSIAINEATKSCSETALIWYPRFCVPSTAQKVGSFAYGPVGQTFQTDAYKFQYGTSDYLVTVTSDCTLINLVHGVSSPLGGSLTSSILTNFRASVDESAFELPSYCKESFDSSVVVG</sequence>
<proteinExistence type="predicted"/>
<dbReference type="RefSeq" id="XP_005098084.2">
    <property type="nucleotide sequence ID" value="XM_005098027.3"/>
</dbReference>
<reference evidence="2" key="1">
    <citation type="submission" date="2025-08" db="UniProtKB">
        <authorList>
            <consortium name="RefSeq"/>
        </authorList>
    </citation>
    <scope>IDENTIFICATION</scope>
</reference>
<keyword evidence="1" id="KW-1185">Reference proteome</keyword>